<feature type="transmembrane region" description="Helical" evidence="8">
    <location>
        <begin position="164"/>
        <end position="183"/>
    </location>
</feature>
<proteinExistence type="predicted"/>
<evidence type="ECO:0008006" key="11">
    <source>
        <dbReference type="Google" id="ProtNLM"/>
    </source>
</evidence>
<keyword evidence="3" id="KW-0999">Mitochondrion inner membrane</keyword>
<keyword evidence="6 8" id="KW-0472">Membrane</keyword>
<evidence type="ECO:0000256" key="1">
    <source>
        <dbReference type="ARBA" id="ARBA00004273"/>
    </source>
</evidence>
<keyword evidence="4 8" id="KW-1133">Transmembrane helix</keyword>
<gene>
    <name evidence="9" type="ORF">BCR34DRAFT_486300</name>
</gene>
<dbReference type="PANTHER" id="PTHR28264:SF1">
    <property type="entry name" value="CYTOCHROME C OXIDASE SUBUNIT 6C"/>
    <property type="match status" value="1"/>
</dbReference>
<evidence type="ECO:0000256" key="8">
    <source>
        <dbReference type="SAM" id="Phobius"/>
    </source>
</evidence>
<keyword evidence="2 8" id="KW-0812">Transmembrane</keyword>
<evidence type="ECO:0000313" key="10">
    <source>
        <dbReference type="Proteomes" id="UP000193144"/>
    </source>
</evidence>
<comment type="caution">
    <text evidence="9">The sequence shown here is derived from an EMBL/GenBank/DDBJ whole genome shotgun (WGS) entry which is preliminary data.</text>
</comment>
<dbReference type="STRING" id="1231657.A0A1Y1ZJR5"/>
<dbReference type="GO" id="GO:0004129">
    <property type="term" value="F:cytochrome-c oxidase activity"/>
    <property type="evidence" value="ECO:0007669"/>
    <property type="project" value="TreeGrafter"/>
</dbReference>
<dbReference type="GO" id="GO:0006123">
    <property type="term" value="P:mitochondrial electron transport, cytochrome c to oxygen"/>
    <property type="evidence" value="ECO:0007669"/>
    <property type="project" value="TreeGrafter"/>
</dbReference>
<dbReference type="OrthoDB" id="2317211at2759"/>
<protein>
    <recommendedName>
        <fullName evidence="11">Cytochrome c oxidase polypeptide VIIA</fullName>
    </recommendedName>
</protein>
<sequence length="214" mass="23350">MPVRRALHVRCSLVGLRDRRGDSRRRRADRSSSLRRSSCASRRYQLLPLSTQQNNSAGASWVGKLVLKVSECLSSSCIAASAVASAQPRPRRSILGTRSHGGSFRTFTPPPATSTSLVPPSRTASPPHPRPRTRAPQHALSPSPSTPAYTMAIKPITGMLRRAVVLDLSVGIGIGVAGGYAWWYGYHVPNVRHRDAFYQKIEDDRAAKMGLAEK</sequence>
<feature type="region of interest" description="Disordered" evidence="7">
    <location>
        <begin position="88"/>
        <end position="146"/>
    </location>
</feature>
<dbReference type="PANTHER" id="PTHR28264">
    <property type="entry name" value="CYTOCHROME C OXIDASE SUBUNIT 7A"/>
    <property type="match status" value="1"/>
</dbReference>
<evidence type="ECO:0000313" key="9">
    <source>
        <dbReference type="EMBL" id="ORY10065.1"/>
    </source>
</evidence>
<evidence type="ECO:0000256" key="2">
    <source>
        <dbReference type="ARBA" id="ARBA00022692"/>
    </source>
</evidence>
<keyword evidence="5" id="KW-0496">Mitochondrion</keyword>
<organism evidence="9 10">
    <name type="scientific">Clohesyomyces aquaticus</name>
    <dbReference type="NCBI Taxonomy" id="1231657"/>
    <lineage>
        <taxon>Eukaryota</taxon>
        <taxon>Fungi</taxon>
        <taxon>Dikarya</taxon>
        <taxon>Ascomycota</taxon>
        <taxon>Pezizomycotina</taxon>
        <taxon>Dothideomycetes</taxon>
        <taxon>Pleosporomycetidae</taxon>
        <taxon>Pleosporales</taxon>
        <taxon>Lindgomycetaceae</taxon>
        <taxon>Clohesyomyces</taxon>
    </lineage>
</organism>
<reference evidence="9 10" key="1">
    <citation type="submission" date="2016-07" db="EMBL/GenBank/DDBJ databases">
        <title>Pervasive Adenine N6-methylation of Active Genes in Fungi.</title>
        <authorList>
            <consortium name="DOE Joint Genome Institute"/>
            <person name="Mondo S.J."/>
            <person name="Dannebaum R.O."/>
            <person name="Kuo R.C."/>
            <person name="Labutti K."/>
            <person name="Haridas S."/>
            <person name="Kuo A."/>
            <person name="Salamov A."/>
            <person name="Ahrendt S.R."/>
            <person name="Lipzen A."/>
            <person name="Sullivan W."/>
            <person name="Andreopoulos W.B."/>
            <person name="Clum A."/>
            <person name="Lindquist E."/>
            <person name="Daum C."/>
            <person name="Ramamoorthy G.K."/>
            <person name="Gryganskyi A."/>
            <person name="Culley D."/>
            <person name="Magnuson J.K."/>
            <person name="James T.Y."/>
            <person name="O'Malley M.A."/>
            <person name="Stajich J.E."/>
            <person name="Spatafora J.W."/>
            <person name="Visel A."/>
            <person name="Grigoriev I.V."/>
        </authorList>
    </citation>
    <scope>NUCLEOTIDE SEQUENCE [LARGE SCALE GENOMIC DNA]</scope>
    <source>
        <strain evidence="9 10">CBS 115471</strain>
    </source>
</reference>
<dbReference type="CDD" id="cd22888">
    <property type="entry name" value="CcO_VIIa_fungal"/>
    <property type="match status" value="1"/>
</dbReference>
<dbReference type="Proteomes" id="UP000193144">
    <property type="component" value="Unassembled WGS sequence"/>
</dbReference>
<name>A0A1Y1ZJR5_9PLEO</name>
<evidence type="ECO:0000256" key="4">
    <source>
        <dbReference type="ARBA" id="ARBA00022989"/>
    </source>
</evidence>
<dbReference type="GO" id="GO:0005743">
    <property type="term" value="C:mitochondrial inner membrane"/>
    <property type="evidence" value="ECO:0007669"/>
    <property type="project" value="UniProtKB-SubCell"/>
</dbReference>
<feature type="compositionally biased region" description="Polar residues" evidence="7">
    <location>
        <begin position="113"/>
        <end position="124"/>
    </location>
</feature>
<keyword evidence="10" id="KW-1185">Reference proteome</keyword>
<evidence type="ECO:0000256" key="5">
    <source>
        <dbReference type="ARBA" id="ARBA00023128"/>
    </source>
</evidence>
<evidence type="ECO:0000256" key="7">
    <source>
        <dbReference type="SAM" id="MobiDB-lite"/>
    </source>
</evidence>
<dbReference type="EMBL" id="MCFA01000078">
    <property type="protein sequence ID" value="ORY10065.1"/>
    <property type="molecule type" value="Genomic_DNA"/>
</dbReference>
<evidence type="ECO:0000256" key="6">
    <source>
        <dbReference type="ARBA" id="ARBA00023136"/>
    </source>
</evidence>
<comment type="subcellular location">
    <subcellularLocation>
        <location evidence="1">Mitochondrion inner membrane</location>
    </subcellularLocation>
</comment>
<evidence type="ECO:0000256" key="3">
    <source>
        <dbReference type="ARBA" id="ARBA00022792"/>
    </source>
</evidence>
<accession>A0A1Y1ZJR5</accession>
<dbReference type="AlphaFoldDB" id="A0A1Y1ZJR5"/>